<name>A0ABX2FME6_9BACT</name>
<gene>
    <name evidence="1" type="ORF">HNP98_001002</name>
</gene>
<reference evidence="1 2" key="1">
    <citation type="submission" date="2020-05" db="EMBL/GenBank/DDBJ databases">
        <title>Genomic Encyclopedia of Type Strains, Phase IV (KMG-V): Genome sequencing to study the core and pangenomes of soil and plant-associated prokaryotes.</title>
        <authorList>
            <person name="Whitman W."/>
        </authorList>
    </citation>
    <scope>NUCLEOTIDE SEQUENCE [LARGE SCALE GENOMIC DNA]</scope>
    <source>
        <strain evidence="1 2">9A</strain>
    </source>
</reference>
<accession>A0ABX2FME6</accession>
<dbReference type="InterPro" id="IPR023846">
    <property type="entry name" value="CHP04042_MSMEG0570"/>
</dbReference>
<dbReference type="RefSeq" id="WP_173808933.1">
    <property type="nucleotide sequence ID" value="NZ_JABSNP010000003.1"/>
</dbReference>
<comment type="caution">
    <text evidence="1">The sequence shown here is derived from an EMBL/GenBank/DDBJ whole genome shotgun (WGS) entry which is preliminary data.</text>
</comment>
<sequence length="100" mass="10833">MPETLVRIAWPNGQEDTVYSPSSTIVEYLKPGVELSLSEFEAQALRGLDFASRRVTAIYGFACTAAEAEKERLVAAVRQHQAGAPAPTDTVKILTVKARA</sequence>
<evidence type="ECO:0000313" key="1">
    <source>
        <dbReference type="EMBL" id="NRT18191.1"/>
    </source>
</evidence>
<dbReference type="Proteomes" id="UP000779507">
    <property type="component" value="Unassembled WGS sequence"/>
</dbReference>
<dbReference type="NCBIfam" id="TIGR04042">
    <property type="entry name" value="MSMEG_0570_fam"/>
    <property type="match status" value="1"/>
</dbReference>
<protein>
    <submittedName>
        <fullName evidence="1">Repeat protein (TIGR04042 family)</fullName>
    </submittedName>
</protein>
<dbReference type="EMBL" id="JABSNP010000003">
    <property type="protein sequence ID" value="NRT18191.1"/>
    <property type="molecule type" value="Genomic_DNA"/>
</dbReference>
<organism evidence="1 2">
    <name type="scientific">Hymenobacter caeli</name>
    <dbReference type="NCBI Taxonomy" id="2735894"/>
    <lineage>
        <taxon>Bacteria</taxon>
        <taxon>Pseudomonadati</taxon>
        <taxon>Bacteroidota</taxon>
        <taxon>Cytophagia</taxon>
        <taxon>Cytophagales</taxon>
        <taxon>Hymenobacteraceae</taxon>
        <taxon>Hymenobacter</taxon>
    </lineage>
</organism>
<evidence type="ECO:0000313" key="2">
    <source>
        <dbReference type="Proteomes" id="UP000779507"/>
    </source>
</evidence>
<proteinExistence type="predicted"/>
<keyword evidence="2" id="KW-1185">Reference proteome</keyword>